<evidence type="ECO:0000259" key="2">
    <source>
        <dbReference type="PROSITE" id="PS51833"/>
    </source>
</evidence>
<evidence type="ECO:0000256" key="1">
    <source>
        <dbReference type="SAM" id="Phobius"/>
    </source>
</evidence>
<sequence length="389" mass="43934">MSMLFNILVVLIIIVVAVLFLTRKDKRQSKHQYSHMVDEAKINAKKKTTHKPINAEFVDAKPEESISKTKVKSEAPEDFLAFQVKTSDKLTNEQRQVITEITQSFRKPHPLLLPLTQRSFEPNELFELIKKDTEMTAKVLNAVNSPLFALHQPITNINHAIIYLGVGQVKSIAMQFAMQQGMKFTDKNQNEAYQKLWKASYLASSFCALVAQEMGEENPAELSTRCLLSYLGDLAILSYKPSMAGFYLDDFTLFERTKVFQESMGVNAAIVGKYLANQWQLPNVIESGIDHSILPLTNGKVINDLSHNETRHLLLCYLSCRLGDLVSFNGLTDVPDYDEVSYEALGELEFYYTQENIELAGVNKINAVIADQAFKKKLNKIIAKVNADI</sequence>
<name>A0A502L8S2_9GAMM</name>
<feature type="transmembrane region" description="Helical" evidence="1">
    <location>
        <begin position="6"/>
        <end position="22"/>
    </location>
</feature>
<dbReference type="PANTHER" id="PTHR33525">
    <property type="match status" value="1"/>
</dbReference>
<evidence type="ECO:0000313" key="4">
    <source>
        <dbReference type="Proteomes" id="UP000315303"/>
    </source>
</evidence>
<dbReference type="PROSITE" id="PS51833">
    <property type="entry name" value="HDOD"/>
    <property type="match status" value="1"/>
</dbReference>
<accession>A0A502L8S2</accession>
<keyword evidence="4" id="KW-1185">Reference proteome</keyword>
<keyword evidence="1" id="KW-0812">Transmembrane</keyword>
<dbReference type="InterPro" id="IPR052340">
    <property type="entry name" value="RNase_Y/CdgJ"/>
</dbReference>
<dbReference type="PANTHER" id="PTHR33525:SF4">
    <property type="entry name" value="CYCLIC DI-GMP PHOSPHODIESTERASE CDGJ"/>
    <property type="match status" value="1"/>
</dbReference>
<gene>
    <name evidence="3" type="ORF">EPA86_00855</name>
</gene>
<feature type="domain" description="HDOD" evidence="2">
    <location>
        <begin position="98"/>
        <end position="295"/>
    </location>
</feature>
<dbReference type="Gene3D" id="1.10.3210.10">
    <property type="entry name" value="Hypothetical protein af1432"/>
    <property type="match status" value="1"/>
</dbReference>
<dbReference type="Proteomes" id="UP000315303">
    <property type="component" value="Unassembled WGS sequence"/>
</dbReference>
<dbReference type="SUPFAM" id="SSF109604">
    <property type="entry name" value="HD-domain/PDEase-like"/>
    <property type="match status" value="1"/>
</dbReference>
<organism evidence="3 4">
    <name type="scientific">Litorilituus lipolyticus</name>
    <dbReference type="NCBI Taxonomy" id="2491017"/>
    <lineage>
        <taxon>Bacteria</taxon>
        <taxon>Pseudomonadati</taxon>
        <taxon>Pseudomonadota</taxon>
        <taxon>Gammaproteobacteria</taxon>
        <taxon>Alteromonadales</taxon>
        <taxon>Colwelliaceae</taxon>
        <taxon>Litorilituus</taxon>
    </lineage>
</organism>
<reference evidence="3 4" key="1">
    <citation type="submission" date="2019-01" db="EMBL/GenBank/DDBJ databases">
        <title>Litorilituus lipolytica sp. nov., isolated from intertidal sand of the Yellow Sea in China.</title>
        <authorList>
            <person name="Liu A."/>
        </authorList>
    </citation>
    <scope>NUCLEOTIDE SEQUENCE [LARGE SCALE GENOMIC DNA]</scope>
    <source>
        <strain evidence="3 4">RZ04</strain>
    </source>
</reference>
<proteinExistence type="predicted"/>
<keyword evidence="1" id="KW-0472">Membrane</keyword>
<dbReference type="OrthoDB" id="9770715at2"/>
<dbReference type="EMBL" id="SAWY01000001">
    <property type="protein sequence ID" value="TPH19309.1"/>
    <property type="molecule type" value="Genomic_DNA"/>
</dbReference>
<keyword evidence="1" id="KW-1133">Transmembrane helix</keyword>
<protein>
    <submittedName>
        <fullName evidence="3">HDOD domain-containing protein</fullName>
    </submittedName>
</protein>
<dbReference type="Pfam" id="PF08668">
    <property type="entry name" value="HDOD"/>
    <property type="match status" value="1"/>
</dbReference>
<evidence type="ECO:0000313" key="3">
    <source>
        <dbReference type="EMBL" id="TPH19309.1"/>
    </source>
</evidence>
<dbReference type="InterPro" id="IPR013976">
    <property type="entry name" value="HDOD"/>
</dbReference>
<comment type="caution">
    <text evidence="3">The sequence shown here is derived from an EMBL/GenBank/DDBJ whole genome shotgun (WGS) entry which is preliminary data.</text>
</comment>
<dbReference type="AlphaFoldDB" id="A0A502L8S2"/>